<keyword evidence="3 7" id="KW-0812">Transmembrane</keyword>
<dbReference type="PANTHER" id="PTHR43124">
    <property type="entry name" value="PURINE EFFLUX PUMP PBUE"/>
    <property type="match status" value="1"/>
</dbReference>
<evidence type="ECO:0000256" key="3">
    <source>
        <dbReference type="ARBA" id="ARBA00022692"/>
    </source>
</evidence>
<evidence type="ECO:0000256" key="7">
    <source>
        <dbReference type="SAM" id="Phobius"/>
    </source>
</evidence>
<feature type="transmembrane region" description="Helical" evidence="7">
    <location>
        <begin position="190"/>
        <end position="213"/>
    </location>
</feature>
<feature type="region of interest" description="Disordered" evidence="6">
    <location>
        <begin position="1"/>
        <end position="23"/>
    </location>
</feature>
<dbReference type="Pfam" id="PF07690">
    <property type="entry name" value="MFS_1"/>
    <property type="match status" value="1"/>
</dbReference>
<dbReference type="Gene3D" id="1.20.1250.20">
    <property type="entry name" value="MFS general substrate transporter like domains"/>
    <property type="match status" value="1"/>
</dbReference>
<comment type="subcellular location">
    <subcellularLocation>
        <location evidence="1">Cell membrane</location>
        <topology evidence="1">Multi-pass membrane protein</topology>
    </subcellularLocation>
</comment>
<evidence type="ECO:0000256" key="1">
    <source>
        <dbReference type="ARBA" id="ARBA00004651"/>
    </source>
</evidence>
<dbReference type="InterPro" id="IPR050189">
    <property type="entry name" value="MFS_Efflux_Transporters"/>
</dbReference>
<keyword evidence="2" id="KW-1003">Cell membrane</keyword>
<keyword evidence="10" id="KW-1185">Reference proteome</keyword>
<keyword evidence="4 7" id="KW-1133">Transmembrane helix</keyword>
<dbReference type="RefSeq" id="WP_093313214.1">
    <property type="nucleotide sequence ID" value="NZ_FOZG01000001.1"/>
</dbReference>
<dbReference type="PROSITE" id="PS50850">
    <property type="entry name" value="MFS"/>
    <property type="match status" value="1"/>
</dbReference>
<feature type="transmembrane region" description="Helical" evidence="7">
    <location>
        <begin position="75"/>
        <end position="99"/>
    </location>
</feature>
<evidence type="ECO:0000313" key="10">
    <source>
        <dbReference type="Proteomes" id="UP000198824"/>
    </source>
</evidence>
<feature type="transmembrane region" description="Helical" evidence="7">
    <location>
        <begin position="274"/>
        <end position="292"/>
    </location>
</feature>
<evidence type="ECO:0000256" key="2">
    <source>
        <dbReference type="ARBA" id="ARBA00022475"/>
    </source>
</evidence>
<feature type="transmembrane region" description="Helical" evidence="7">
    <location>
        <begin position="106"/>
        <end position="124"/>
    </location>
</feature>
<dbReference type="InterPro" id="IPR011701">
    <property type="entry name" value="MFS"/>
</dbReference>
<feature type="transmembrane region" description="Helical" evidence="7">
    <location>
        <begin position="391"/>
        <end position="409"/>
    </location>
</feature>
<organism evidence="9 10">
    <name type="scientific">Sphingomonas jatrophae</name>
    <dbReference type="NCBI Taxonomy" id="1166337"/>
    <lineage>
        <taxon>Bacteria</taxon>
        <taxon>Pseudomonadati</taxon>
        <taxon>Pseudomonadota</taxon>
        <taxon>Alphaproteobacteria</taxon>
        <taxon>Sphingomonadales</taxon>
        <taxon>Sphingomonadaceae</taxon>
        <taxon>Sphingomonas</taxon>
    </lineage>
</organism>
<dbReference type="InterPro" id="IPR036259">
    <property type="entry name" value="MFS_trans_sf"/>
</dbReference>
<feature type="transmembrane region" description="Helical" evidence="7">
    <location>
        <begin position="360"/>
        <end position="385"/>
    </location>
</feature>
<dbReference type="GO" id="GO:0005886">
    <property type="term" value="C:plasma membrane"/>
    <property type="evidence" value="ECO:0007669"/>
    <property type="project" value="UniProtKB-SubCell"/>
</dbReference>
<feature type="transmembrane region" description="Helical" evidence="7">
    <location>
        <begin position="35"/>
        <end position="55"/>
    </location>
</feature>
<protein>
    <submittedName>
        <fullName evidence="9">Predicted arabinose efflux permease, MFS family</fullName>
    </submittedName>
</protein>
<evidence type="ECO:0000259" key="8">
    <source>
        <dbReference type="PROSITE" id="PS50850"/>
    </source>
</evidence>
<dbReference type="Proteomes" id="UP000198824">
    <property type="component" value="Unassembled WGS sequence"/>
</dbReference>
<reference evidence="9 10" key="1">
    <citation type="submission" date="2016-10" db="EMBL/GenBank/DDBJ databases">
        <authorList>
            <person name="de Groot N.N."/>
        </authorList>
    </citation>
    <scope>NUCLEOTIDE SEQUENCE [LARGE SCALE GENOMIC DNA]</scope>
    <source>
        <strain evidence="9 10">S5-249</strain>
    </source>
</reference>
<dbReference type="PANTHER" id="PTHR43124:SF3">
    <property type="entry name" value="CHLORAMPHENICOL EFFLUX PUMP RV0191"/>
    <property type="match status" value="1"/>
</dbReference>
<sequence>MTGTARNAAGRRETLSDLQSRTQAAATAHPPKAGLWLIALLLTGAVYSGLIFVVVGPILPSLAQHFGQARGGDVLAQWVMTAPAIGLVVGGLSGGWLLARFGAARLLPALLLVYGIAGSAGAFLENASVLLASRFVIGLCAVVLSLGTTVLIAEQFGDAARARMLGYKNAIAAGTSIVGMLFAGQIADAYGWRAAFLLYGVALLFVVPALLTLPRRVEPATDQPGARLFAPLPAGRLIYPGTILFGILVMAPLTQLPFLLREIGVEGAGTLSRILMFTSVGSTVGAFVYGRLFALAGPVGTLVANMGLWAIGMLTLGTTGSVAQTIVGCLICGIAGGMFVVHMANLLVGRVAAGDRANAIGLLYVALFAGDFLTPLVLVPLASAFGRHTTFLLLAIPCVLTAAAALTLLRRARSA</sequence>
<feature type="transmembrane region" description="Helical" evidence="7">
    <location>
        <begin position="234"/>
        <end position="254"/>
    </location>
</feature>
<feature type="domain" description="Major facilitator superfamily (MFS) profile" evidence="8">
    <location>
        <begin position="37"/>
        <end position="413"/>
    </location>
</feature>
<dbReference type="EMBL" id="FOZG01000001">
    <property type="protein sequence ID" value="SFR90039.1"/>
    <property type="molecule type" value="Genomic_DNA"/>
</dbReference>
<feature type="transmembrane region" description="Helical" evidence="7">
    <location>
        <begin position="130"/>
        <end position="153"/>
    </location>
</feature>
<dbReference type="AlphaFoldDB" id="A0A1I6KFN2"/>
<feature type="transmembrane region" description="Helical" evidence="7">
    <location>
        <begin position="325"/>
        <end position="348"/>
    </location>
</feature>
<feature type="transmembrane region" description="Helical" evidence="7">
    <location>
        <begin position="299"/>
        <end position="319"/>
    </location>
</feature>
<evidence type="ECO:0000313" key="9">
    <source>
        <dbReference type="EMBL" id="SFR90039.1"/>
    </source>
</evidence>
<accession>A0A1I6KFN2</accession>
<dbReference type="GO" id="GO:0022857">
    <property type="term" value="F:transmembrane transporter activity"/>
    <property type="evidence" value="ECO:0007669"/>
    <property type="project" value="InterPro"/>
</dbReference>
<dbReference type="SUPFAM" id="SSF103473">
    <property type="entry name" value="MFS general substrate transporter"/>
    <property type="match status" value="1"/>
</dbReference>
<evidence type="ECO:0000256" key="4">
    <source>
        <dbReference type="ARBA" id="ARBA00022989"/>
    </source>
</evidence>
<keyword evidence="5 7" id="KW-0472">Membrane</keyword>
<evidence type="ECO:0000256" key="5">
    <source>
        <dbReference type="ARBA" id="ARBA00023136"/>
    </source>
</evidence>
<proteinExistence type="predicted"/>
<dbReference type="STRING" id="1166337.SAMN05192580_1687"/>
<gene>
    <name evidence="9" type="ORF">SAMN05192580_1687</name>
</gene>
<feature type="transmembrane region" description="Helical" evidence="7">
    <location>
        <begin position="165"/>
        <end position="184"/>
    </location>
</feature>
<evidence type="ECO:0000256" key="6">
    <source>
        <dbReference type="SAM" id="MobiDB-lite"/>
    </source>
</evidence>
<dbReference type="OrthoDB" id="7530524at2"/>
<dbReference type="InterPro" id="IPR020846">
    <property type="entry name" value="MFS_dom"/>
</dbReference>
<name>A0A1I6KFN2_9SPHN</name>